<feature type="domain" description="Aminopeptidase N-like N-terminal" evidence="16">
    <location>
        <begin position="85"/>
        <end position="186"/>
    </location>
</feature>
<dbReference type="NCBIfam" id="TIGR02414">
    <property type="entry name" value="pepN_proteo"/>
    <property type="match status" value="1"/>
</dbReference>
<dbReference type="Gene3D" id="3.30.2010.30">
    <property type="match status" value="1"/>
</dbReference>
<reference evidence="17" key="1">
    <citation type="submission" date="2021-03" db="EMBL/GenBank/DDBJ databases">
        <title>Legionella lytica PCM 2298.</title>
        <authorList>
            <person name="Koper P."/>
        </authorList>
    </citation>
    <scope>NUCLEOTIDE SEQUENCE</scope>
    <source>
        <strain evidence="17">PCM 2298</strain>
    </source>
</reference>
<evidence type="ECO:0000256" key="9">
    <source>
        <dbReference type="ARBA" id="ARBA00022801"/>
    </source>
</evidence>
<dbReference type="PANTHER" id="PTHR46322">
    <property type="entry name" value="PUROMYCIN-SENSITIVE AMINOPEPTIDASE"/>
    <property type="match status" value="1"/>
</dbReference>
<evidence type="ECO:0000256" key="6">
    <source>
        <dbReference type="ARBA" id="ARBA00022438"/>
    </source>
</evidence>
<dbReference type="CDD" id="cd09600">
    <property type="entry name" value="M1_APN"/>
    <property type="match status" value="1"/>
</dbReference>
<keyword evidence="8" id="KW-0479">Metal-binding</keyword>
<accession>A0ABY4Y8M0</accession>
<evidence type="ECO:0000256" key="8">
    <source>
        <dbReference type="ARBA" id="ARBA00022723"/>
    </source>
</evidence>
<evidence type="ECO:0000313" key="18">
    <source>
        <dbReference type="Proteomes" id="UP001057474"/>
    </source>
</evidence>
<evidence type="ECO:0000256" key="5">
    <source>
        <dbReference type="ARBA" id="ARBA00015611"/>
    </source>
</evidence>
<evidence type="ECO:0000256" key="11">
    <source>
        <dbReference type="ARBA" id="ARBA00023049"/>
    </source>
</evidence>
<evidence type="ECO:0000259" key="13">
    <source>
        <dbReference type="Pfam" id="PF01433"/>
    </source>
</evidence>
<evidence type="ECO:0000259" key="14">
    <source>
        <dbReference type="Pfam" id="PF11940"/>
    </source>
</evidence>
<dbReference type="PRINTS" id="PR00756">
    <property type="entry name" value="ALADIPTASE"/>
</dbReference>
<dbReference type="Pfam" id="PF01433">
    <property type="entry name" value="Peptidase_M1"/>
    <property type="match status" value="1"/>
</dbReference>
<dbReference type="InterPro" id="IPR012779">
    <property type="entry name" value="Peptidase_M1_pepN"/>
</dbReference>
<sequence>MTTSDSTIYLKNYQAPVFAVDTVNLNFDLYDDHALVSSELKLTRQHAGALHLYGEELELVSLHLNGQQLEASAYQLAEDALILEHCPDEVTLMIVTRIYPQNNTQLSGLYRSNHLFCTQCEAEGFRRITYFPDRPDVLATYTTRISADKKQYPTLLSNGNLIDSGDEDNGRHWVVWQDPFKKPSYLFALVAGNLAHIRDQFVTCSGRPIDLYIYVEPGNEDKCGHAMESLKKSMRWDEEVYGREYDLDIFMIVAVSDFNMGAMENKGLNIFNSKYILARPDTATDQDFAGVEGVVAHEYFHNWTGNRVTCRDWFQLSLKEGLTVFRDQEFSRDMNSRDVNRITDVKVLRSSQFPEDASSMAHPVRPESYQEINNFYTATVYNKGAEVIRMQHTLLGKERYRKGMDLYFERHDGQAVTIDDFVAAMEDANGVNLTQFKRWYSQAGTPEVKVNSHYEQGQLTLKMTQTCPATPECKDKKPFHIPIRMALFDAAGQLMPIEHEILELKEAEQSFSFSGLPEKPVISLLREFSAPIKLKHELSSDELIFLVRYETDGYAKWDAAQRLVLNCMNECLNSTEDKWQISEALISALRHVLVDDSLDADLRAELLTPPCFEEVAALLEAVDVSRVEAVRDYFRAQLGARLYAEIQSLYQQLWQAEDHLMNGPAYGRRKLRNVCLWLMMKANEAAAIDACQQQFIHAKTMTDQIASFGLLVNCSNQKMREQAVNDFYKQWSKDELVLDKWFAIQASSELPDVLEQVRKLLKHPDFSIKNPNKARSVIGAFCMANPRNFHAPDGSGYQFLAEILLVLDKLNPQVAARMASPFTRWQRYDKPRQMLMRQQLEQLAKQSLSRDLAEVVSKSLMAEIK</sequence>
<name>A0ABY4Y8M0_9GAMM</name>
<evidence type="ECO:0000256" key="2">
    <source>
        <dbReference type="ARBA" id="ARBA00001947"/>
    </source>
</evidence>
<keyword evidence="11" id="KW-0482">Metalloprotease</keyword>
<dbReference type="SUPFAM" id="SSF55486">
    <property type="entry name" value="Metalloproteases ('zincins'), catalytic domain"/>
    <property type="match status" value="1"/>
</dbReference>
<evidence type="ECO:0000256" key="12">
    <source>
        <dbReference type="NCBIfam" id="TIGR02414"/>
    </source>
</evidence>
<dbReference type="InterPro" id="IPR037144">
    <property type="entry name" value="Peptidase_M1_pepN_C_sf"/>
</dbReference>
<dbReference type="InterPro" id="IPR035414">
    <property type="entry name" value="Peptidase_M1_pepN_Ig-like"/>
</dbReference>
<dbReference type="InterPro" id="IPR027268">
    <property type="entry name" value="Peptidase_M4/M1_CTD_sf"/>
</dbReference>
<dbReference type="InterPro" id="IPR001930">
    <property type="entry name" value="Peptidase_M1"/>
</dbReference>
<dbReference type="PANTHER" id="PTHR46322:SF1">
    <property type="entry name" value="PUROMYCIN-SENSITIVE AMINOPEPTIDASE"/>
    <property type="match status" value="1"/>
</dbReference>
<dbReference type="Gene3D" id="2.60.40.1730">
    <property type="entry name" value="tricorn interacting facor f3 domain"/>
    <property type="match status" value="1"/>
</dbReference>
<dbReference type="Gene3D" id="1.25.50.10">
    <property type="entry name" value="Peptidase M1, alanyl aminopeptidase, C-terminal domain"/>
    <property type="match status" value="1"/>
</dbReference>
<evidence type="ECO:0000256" key="7">
    <source>
        <dbReference type="ARBA" id="ARBA00022670"/>
    </source>
</evidence>
<keyword evidence="7" id="KW-0645">Protease</keyword>
<dbReference type="InterPro" id="IPR024601">
    <property type="entry name" value="Peptidase_M1_pepN_C"/>
</dbReference>
<keyword evidence="10" id="KW-0862">Zinc</keyword>
<evidence type="ECO:0000259" key="15">
    <source>
        <dbReference type="Pfam" id="PF17432"/>
    </source>
</evidence>
<dbReference type="InterPro" id="IPR014782">
    <property type="entry name" value="Peptidase_M1_dom"/>
</dbReference>
<dbReference type="GO" id="GO:0004177">
    <property type="term" value="F:aminopeptidase activity"/>
    <property type="evidence" value="ECO:0007669"/>
    <property type="project" value="UniProtKB-KW"/>
</dbReference>
<keyword evidence="9 17" id="KW-0378">Hydrolase</keyword>
<feature type="domain" description="Peptidase M1 alanyl aminopeptidase Ig-like fold" evidence="14">
    <location>
        <begin position="444"/>
        <end position="536"/>
    </location>
</feature>
<evidence type="ECO:0000256" key="3">
    <source>
        <dbReference type="ARBA" id="ARBA00010136"/>
    </source>
</evidence>
<dbReference type="InterPro" id="IPR042097">
    <property type="entry name" value="Aminopeptidase_N-like_N_sf"/>
</dbReference>
<comment type="cofactor">
    <cofactor evidence="2">
        <name>Zn(2+)</name>
        <dbReference type="ChEBI" id="CHEBI:29105"/>
    </cofactor>
</comment>
<feature type="domain" description="Peptidase M1 alanyl aminopeptidase C-terminal" evidence="15">
    <location>
        <begin position="541"/>
        <end position="860"/>
    </location>
</feature>
<evidence type="ECO:0000259" key="16">
    <source>
        <dbReference type="Pfam" id="PF17900"/>
    </source>
</evidence>
<dbReference type="RefSeq" id="WP_252579804.1">
    <property type="nucleotide sequence ID" value="NZ_CP071527.1"/>
</dbReference>
<dbReference type="EC" id="3.4.11.2" evidence="4 12"/>
<evidence type="ECO:0000256" key="1">
    <source>
        <dbReference type="ARBA" id="ARBA00000098"/>
    </source>
</evidence>
<dbReference type="Gene3D" id="2.60.40.1840">
    <property type="match status" value="1"/>
</dbReference>
<protein>
    <recommendedName>
        <fullName evidence="5 12">Aminopeptidase N</fullName>
        <ecNumber evidence="4 12">3.4.11.2</ecNumber>
    </recommendedName>
</protein>
<dbReference type="Pfam" id="PF11940">
    <property type="entry name" value="DUF3458"/>
    <property type="match status" value="1"/>
</dbReference>
<dbReference type="InterPro" id="IPR045357">
    <property type="entry name" value="Aminopeptidase_N-like_N"/>
</dbReference>
<comment type="catalytic activity">
    <reaction evidence="1">
        <text>Release of an N-terminal amino acid, Xaa-|-Yaa- from a peptide, amide or arylamide. Xaa is preferably Ala, but may be most amino acids including Pro (slow action). When a terminal hydrophobic residue is followed by a prolyl residue, the two may be released as an intact Xaa-Pro dipeptide.</text>
        <dbReference type="EC" id="3.4.11.2"/>
    </reaction>
</comment>
<keyword evidence="6 17" id="KW-0031">Aminopeptidase</keyword>
<dbReference type="Pfam" id="PF17432">
    <property type="entry name" value="DUF3458_C"/>
    <property type="match status" value="1"/>
</dbReference>
<feature type="domain" description="Peptidase M1 membrane alanine aminopeptidase" evidence="13">
    <location>
        <begin position="226"/>
        <end position="439"/>
    </location>
</feature>
<dbReference type="Gene3D" id="1.10.390.10">
    <property type="entry name" value="Neutral Protease Domain 2"/>
    <property type="match status" value="1"/>
</dbReference>
<keyword evidence="18" id="KW-1185">Reference proteome</keyword>
<evidence type="ECO:0000313" key="17">
    <source>
        <dbReference type="EMBL" id="USQ13507.1"/>
    </source>
</evidence>
<comment type="similarity">
    <text evidence="3">Belongs to the peptidase M1 family.</text>
</comment>
<dbReference type="Proteomes" id="UP001057474">
    <property type="component" value="Chromosome"/>
</dbReference>
<dbReference type="SUPFAM" id="SSF63737">
    <property type="entry name" value="Leukotriene A4 hydrolase N-terminal domain"/>
    <property type="match status" value="1"/>
</dbReference>
<dbReference type="EMBL" id="CP071527">
    <property type="protein sequence ID" value="USQ13507.1"/>
    <property type="molecule type" value="Genomic_DNA"/>
</dbReference>
<dbReference type="InterPro" id="IPR038438">
    <property type="entry name" value="PepN_Ig-like_sf"/>
</dbReference>
<dbReference type="Pfam" id="PF17900">
    <property type="entry name" value="Peptidase_M1_N"/>
    <property type="match status" value="1"/>
</dbReference>
<gene>
    <name evidence="17" type="primary">pepN</name>
    <name evidence="17" type="ORF">J2N86_12615</name>
</gene>
<evidence type="ECO:0000256" key="10">
    <source>
        <dbReference type="ARBA" id="ARBA00022833"/>
    </source>
</evidence>
<evidence type="ECO:0000256" key="4">
    <source>
        <dbReference type="ARBA" id="ARBA00012564"/>
    </source>
</evidence>
<organism evidence="17 18">
    <name type="scientific">Legionella lytica</name>
    <dbReference type="NCBI Taxonomy" id="96232"/>
    <lineage>
        <taxon>Bacteria</taxon>
        <taxon>Pseudomonadati</taxon>
        <taxon>Pseudomonadota</taxon>
        <taxon>Gammaproteobacteria</taxon>
        <taxon>Legionellales</taxon>
        <taxon>Legionellaceae</taxon>
        <taxon>Legionella</taxon>
    </lineage>
</organism>
<proteinExistence type="inferred from homology"/>